<protein>
    <submittedName>
        <fullName evidence="1">Uncharacterized protein</fullName>
    </submittedName>
</protein>
<organism evidence="1 2">
    <name type="scientific">Pseudomonas lactis</name>
    <dbReference type="NCBI Taxonomy" id="1615674"/>
    <lineage>
        <taxon>Bacteria</taxon>
        <taxon>Pseudomonadati</taxon>
        <taxon>Pseudomonadota</taxon>
        <taxon>Gammaproteobacteria</taxon>
        <taxon>Pseudomonadales</taxon>
        <taxon>Pseudomonadaceae</taxon>
        <taxon>Pseudomonas</taxon>
    </lineage>
</organism>
<dbReference type="AlphaFoldDB" id="A0A7Y1LLN2"/>
<accession>A0A7Y1LLN2</accession>
<proteinExistence type="predicted"/>
<dbReference type="RefSeq" id="WP_169857089.1">
    <property type="nucleotide sequence ID" value="NZ_JAAQYK010000014.1"/>
</dbReference>
<reference evidence="1 2" key="1">
    <citation type="journal article" date="2020" name="Front. Microbiol.">
        <title>Genetic Organization of the aprX-lipA2 Operon Affects the Proteolytic Potential of Pseudomonas Species in Milk.</title>
        <authorList>
            <person name="Maier C."/>
            <person name="Huptas C."/>
            <person name="von Neubeck M."/>
            <person name="Scherer S."/>
            <person name="Wenning M."/>
            <person name="Lucking G."/>
        </authorList>
    </citation>
    <scope>NUCLEOTIDE SEQUENCE [LARGE SCALE GENOMIC DNA]</scope>
    <source>
        <strain evidence="1 2">WS 4997</strain>
    </source>
</reference>
<gene>
    <name evidence="1" type="ORF">HBO18_30100</name>
</gene>
<sequence>MNIRSQVAKLHQQSCLTQFNRDVREISALMDELHAAATGGAPQESVSLFEILSEASDQQTAEPRPDNQKVTQ</sequence>
<name>A0A7Y1LLN2_9PSED</name>
<evidence type="ECO:0000313" key="1">
    <source>
        <dbReference type="EMBL" id="NNA48372.1"/>
    </source>
</evidence>
<comment type="caution">
    <text evidence="1">The sequence shown here is derived from an EMBL/GenBank/DDBJ whole genome shotgun (WGS) entry which is preliminary data.</text>
</comment>
<dbReference type="Proteomes" id="UP000583279">
    <property type="component" value="Unassembled WGS sequence"/>
</dbReference>
<dbReference type="EMBL" id="JAAQYK010000014">
    <property type="protein sequence ID" value="NNA48372.1"/>
    <property type="molecule type" value="Genomic_DNA"/>
</dbReference>
<evidence type="ECO:0000313" key="2">
    <source>
        <dbReference type="Proteomes" id="UP000583279"/>
    </source>
</evidence>